<proteinExistence type="predicted"/>
<dbReference type="AlphaFoldDB" id="A0AAV7LLJ7"/>
<evidence type="ECO:0000256" key="2">
    <source>
        <dbReference type="SAM" id="MobiDB-lite"/>
    </source>
</evidence>
<protein>
    <recommendedName>
        <fullName evidence="3">C2H2-type domain-containing protein</fullName>
    </recommendedName>
</protein>
<feature type="region of interest" description="Disordered" evidence="2">
    <location>
        <begin position="476"/>
        <end position="495"/>
    </location>
</feature>
<evidence type="ECO:0000313" key="5">
    <source>
        <dbReference type="Proteomes" id="UP001066276"/>
    </source>
</evidence>
<evidence type="ECO:0000313" key="4">
    <source>
        <dbReference type="EMBL" id="KAJ1092451.1"/>
    </source>
</evidence>
<dbReference type="Proteomes" id="UP001066276">
    <property type="component" value="Chromosome 11"/>
</dbReference>
<organism evidence="4 5">
    <name type="scientific">Pleurodeles waltl</name>
    <name type="common">Iberian ribbed newt</name>
    <dbReference type="NCBI Taxonomy" id="8319"/>
    <lineage>
        <taxon>Eukaryota</taxon>
        <taxon>Metazoa</taxon>
        <taxon>Chordata</taxon>
        <taxon>Craniata</taxon>
        <taxon>Vertebrata</taxon>
        <taxon>Euteleostomi</taxon>
        <taxon>Amphibia</taxon>
        <taxon>Batrachia</taxon>
        <taxon>Caudata</taxon>
        <taxon>Salamandroidea</taxon>
        <taxon>Salamandridae</taxon>
        <taxon>Pleurodelinae</taxon>
        <taxon>Pleurodeles</taxon>
    </lineage>
</organism>
<evidence type="ECO:0000256" key="1">
    <source>
        <dbReference type="SAM" id="Coils"/>
    </source>
</evidence>
<feature type="region of interest" description="Disordered" evidence="2">
    <location>
        <begin position="377"/>
        <end position="398"/>
    </location>
</feature>
<feature type="coiled-coil region" evidence="1">
    <location>
        <begin position="267"/>
        <end position="326"/>
    </location>
</feature>
<evidence type="ECO:0000259" key="3">
    <source>
        <dbReference type="PROSITE" id="PS00028"/>
    </source>
</evidence>
<sequence length="515" mass="58144">MTFIAHPSVRIKGTEHSYNPALCQDEHCGSNAKGQHMHCPFCRVFEAYQDPVILRAHYRVKHVDKGLDFAGLKVIRCCNYCEIVGSIKGEKKFRGAHWHCYCCRNGFNRRDEAIKHYKTHFRNPHTTFQIQVTQDINSRHYYESSPEAHPKAYGGLNIAIGTNVELTSLSSEMAKGSLNAASPGFQRDRGTETFMLHTLKDSSSSTGIHTGPDEMVRVTSPSSCSSSSSLTAHQNLIQMESDGDTGSIMIDDGPSTGVGQVNGASDQAMLKKRVIELQQQNDQLLQEKEEMEQKLRIEILQLKEHIRNVARENVQISEELKRYRRSEDLEKRLKKMVQMMECQHHELLQTQMTALRKEFAQDAGHLLNGKSHSYHYLTASSSPDASQNSHSSPPVNDCKESMKLTVQGELMATQDVLSSRKMDLRADEVKTFMDSEQSTLPNKLDSMEIVEVHLHKKELHCSLDNTESNTNRHLLPLGANDNETSPLSTQWSTGKKRFAGHLVTREDKPKLQRTG</sequence>
<reference evidence="4" key="1">
    <citation type="journal article" date="2022" name="bioRxiv">
        <title>Sequencing and chromosome-scale assembly of the giantPleurodeles waltlgenome.</title>
        <authorList>
            <person name="Brown T."/>
            <person name="Elewa A."/>
            <person name="Iarovenko S."/>
            <person name="Subramanian E."/>
            <person name="Araus A.J."/>
            <person name="Petzold A."/>
            <person name="Susuki M."/>
            <person name="Suzuki K.-i.T."/>
            <person name="Hayashi T."/>
            <person name="Toyoda A."/>
            <person name="Oliveira C."/>
            <person name="Osipova E."/>
            <person name="Leigh N.D."/>
            <person name="Simon A."/>
            <person name="Yun M.H."/>
        </authorList>
    </citation>
    <scope>NUCLEOTIDE SEQUENCE</scope>
    <source>
        <strain evidence="4">20211129_DDA</strain>
        <tissue evidence="4">Liver</tissue>
    </source>
</reference>
<dbReference type="InterPro" id="IPR013087">
    <property type="entry name" value="Znf_C2H2_type"/>
</dbReference>
<feature type="domain" description="C2H2-type" evidence="3">
    <location>
        <begin position="100"/>
        <end position="120"/>
    </location>
</feature>
<keyword evidence="5" id="KW-1185">Reference proteome</keyword>
<dbReference type="EMBL" id="JANPWB010000015">
    <property type="protein sequence ID" value="KAJ1092451.1"/>
    <property type="molecule type" value="Genomic_DNA"/>
</dbReference>
<feature type="compositionally biased region" description="Polar residues" evidence="2">
    <location>
        <begin position="481"/>
        <end position="493"/>
    </location>
</feature>
<gene>
    <name evidence="4" type="ORF">NDU88_005561</name>
</gene>
<dbReference type="PROSITE" id="PS00028">
    <property type="entry name" value="ZINC_FINGER_C2H2_1"/>
    <property type="match status" value="1"/>
</dbReference>
<keyword evidence="1" id="KW-0175">Coiled coil</keyword>
<feature type="compositionally biased region" description="Polar residues" evidence="2">
    <location>
        <begin position="378"/>
        <end position="394"/>
    </location>
</feature>
<name>A0AAV7LLJ7_PLEWA</name>
<comment type="caution">
    <text evidence="4">The sequence shown here is derived from an EMBL/GenBank/DDBJ whole genome shotgun (WGS) entry which is preliminary data.</text>
</comment>
<accession>A0AAV7LLJ7</accession>